<dbReference type="EMBL" id="JANDHW010000009">
    <property type="protein sequence ID" value="MCP9612423.1"/>
    <property type="molecule type" value="Genomic_DNA"/>
</dbReference>
<dbReference type="InterPro" id="IPR016181">
    <property type="entry name" value="Acyl_CoA_acyltransferase"/>
</dbReference>
<dbReference type="Gene3D" id="3.40.630.30">
    <property type="match status" value="1"/>
</dbReference>
<evidence type="ECO:0000256" key="2">
    <source>
        <dbReference type="ARBA" id="ARBA00023315"/>
    </source>
</evidence>
<protein>
    <submittedName>
        <fullName evidence="4">GNAT family N-acetyltransferase</fullName>
    </submittedName>
</protein>
<dbReference type="PANTHER" id="PTHR43877">
    <property type="entry name" value="AMINOALKYLPHOSPHONATE N-ACETYLTRANSFERASE-RELATED-RELATED"/>
    <property type="match status" value="1"/>
</dbReference>
<dbReference type="InterPro" id="IPR000182">
    <property type="entry name" value="GNAT_dom"/>
</dbReference>
<organism evidence="4 5">
    <name type="scientific">Coprobacter tertius</name>
    <dbReference type="NCBI Taxonomy" id="2944915"/>
    <lineage>
        <taxon>Bacteria</taxon>
        <taxon>Pseudomonadati</taxon>
        <taxon>Bacteroidota</taxon>
        <taxon>Bacteroidia</taxon>
        <taxon>Bacteroidales</taxon>
        <taxon>Barnesiellaceae</taxon>
        <taxon>Coprobacter</taxon>
    </lineage>
</organism>
<sequence length="171" mass="19943">MLEFRKAVLDDVSRVYALKQKMLGYKYPGFSWSESYPTEEVFRNDILRGEMYVLESGTGDLLGAVSVNEIHDDHYNCVLWEGQTPVFYIHRLFVDPCRRGEHLGEEILRNVIERMRANGYRTARLDTFSENRSAQKLYHRMGFNLRGVIPLTGKIGLFYAYELCLQNYLGI</sequence>
<evidence type="ECO:0000256" key="1">
    <source>
        <dbReference type="ARBA" id="ARBA00022679"/>
    </source>
</evidence>
<evidence type="ECO:0000313" key="5">
    <source>
        <dbReference type="Proteomes" id="UP001205603"/>
    </source>
</evidence>
<accession>A0ABT1MII6</accession>
<reference evidence="4 5" key="1">
    <citation type="submission" date="2022-07" db="EMBL/GenBank/DDBJ databases">
        <title>Fecal culturing of patients with breast cancer.</title>
        <authorList>
            <person name="Teng N.M.Y."/>
            <person name="Kiu R."/>
            <person name="Evans R."/>
            <person name="Baker D.J."/>
            <person name="Zenner C."/>
            <person name="Robinson S.D."/>
            <person name="Hall L.J."/>
        </authorList>
    </citation>
    <scope>NUCLEOTIDE SEQUENCE [LARGE SCALE GENOMIC DNA]</scope>
    <source>
        <strain evidence="4 5">LH1063</strain>
    </source>
</reference>
<dbReference type="Pfam" id="PF00583">
    <property type="entry name" value="Acetyltransf_1"/>
    <property type="match status" value="1"/>
</dbReference>
<gene>
    <name evidence="4" type="ORF">NMU02_09990</name>
</gene>
<feature type="domain" description="N-acetyltransferase" evidence="3">
    <location>
        <begin position="2"/>
        <end position="164"/>
    </location>
</feature>
<proteinExistence type="predicted"/>
<evidence type="ECO:0000259" key="3">
    <source>
        <dbReference type="PROSITE" id="PS51186"/>
    </source>
</evidence>
<dbReference type="RefSeq" id="WP_255027725.1">
    <property type="nucleotide sequence ID" value="NZ_JANDHW010000009.1"/>
</dbReference>
<keyword evidence="2" id="KW-0012">Acyltransferase</keyword>
<name>A0ABT1MII6_9BACT</name>
<dbReference type="PROSITE" id="PS51186">
    <property type="entry name" value="GNAT"/>
    <property type="match status" value="1"/>
</dbReference>
<comment type="caution">
    <text evidence="4">The sequence shown here is derived from an EMBL/GenBank/DDBJ whole genome shotgun (WGS) entry which is preliminary data.</text>
</comment>
<dbReference type="SUPFAM" id="SSF55729">
    <property type="entry name" value="Acyl-CoA N-acyltransferases (Nat)"/>
    <property type="match status" value="1"/>
</dbReference>
<evidence type="ECO:0000313" key="4">
    <source>
        <dbReference type="EMBL" id="MCP9612423.1"/>
    </source>
</evidence>
<dbReference type="InterPro" id="IPR050832">
    <property type="entry name" value="Bact_Acetyltransf"/>
</dbReference>
<dbReference type="Proteomes" id="UP001205603">
    <property type="component" value="Unassembled WGS sequence"/>
</dbReference>
<dbReference type="CDD" id="cd04301">
    <property type="entry name" value="NAT_SF"/>
    <property type="match status" value="1"/>
</dbReference>
<keyword evidence="5" id="KW-1185">Reference proteome</keyword>
<keyword evidence="1" id="KW-0808">Transferase</keyword>